<sequence>MSDLLDFSANINPDGPPPAVLSTLRASLDDISTLTDYPDLQHTELKHAIARYTGVSTQNIAVANGFVPLLEAALRTLPIPNCLLPVPAFIEYRNALTRAQIEISPYPLSTKFCFNYDPRAMVIGQHDAILLANPQNPSGVCHDGRTIRDLIARAADRNMYVLLDEAFIDYVPEHSLTTAADQFPNLIVFRSVTKFHGIPGLRVAYAVSNPTLSSSLEENIPPWPITTLASRAVSAALDDQGYAVRSRAINIERRNLLQHELEILGLAIYPSSANFVLFQLPSEINPIVFWQRMIVDHHIVLRACANYETLPAGHFRVAVRTTEENKKLVAAVSRSLLPY</sequence>
<keyword evidence="2" id="KW-0663">Pyridoxal phosphate</keyword>
<protein>
    <recommendedName>
        <fullName evidence="3">Aminotransferase</fullName>
        <ecNumber evidence="3">2.6.1.-</ecNumber>
    </recommendedName>
</protein>
<dbReference type="Pfam" id="PF00155">
    <property type="entry name" value="Aminotran_1_2"/>
    <property type="match status" value="1"/>
</dbReference>
<dbReference type="EMBL" id="JACCCW010000002">
    <property type="protein sequence ID" value="NYF80036.1"/>
    <property type="molecule type" value="Genomic_DNA"/>
</dbReference>
<dbReference type="PANTHER" id="PTHR42885">
    <property type="entry name" value="HISTIDINOL-PHOSPHATE AMINOTRANSFERASE-RELATED"/>
    <property type="match status" value="1"/>
</dbReference>
<dbReference type="PROSITE" id="PS00105">
    <property type="entry name" value="AA_TRANSFER_CLASS_1"/>
    <property type="match status" value="1"/>
</dbReference>
<dbReference type="PANTHER" id="PTHR42885:SF1">
    <property type="entry name" value="THREONINE-PHOSPHATE DECARBOXYLASE"/>
    <property type="match status" value="1"/>
</dbReference>
<dbReference type="GO" id="GO:0030170">
    <property type="term" value="F:pyridoxal phosphate binding"/>
    <property type="evidence" value="ECO:0007669"/>
    <property type="project" value="InterPro"/>
</dbReference>
<keyword evidence="3" id="KW-0808">Transferase</keyword>
<reference evidence="5 6" key="1">
    <citation type="submission" date="2020-07" db="EMBL/GenBank/DDBJ databases">
        <title>Genomic Encyclopedia of Type Strains, Phase IV (KMG-V): Genome sequencing to study the core and pangenomes of soil and plant-associated prokaryotes.</title>
        <authorList>
            <person name="Whitman W."/>
        </authorList>
    </citation>
    <scope>NUCLEOTIDE SEQUENCE [LARGE SCALE GENOMIC DNA]</scope>
    <source>
        <strain evidence="5 6">X4EP2</strain>
    </source>
</reference>
<comment type="caution">
    <text evidence="5">The sequence shown here is derived from an EMBL/GenBank/DDBJ whole genome shotgun (WGS) entry which is preliminary data.</text>
</comment>
<dbReference type="CDD" id="cd00609">
    <property type="entry name" value="AAT_like"/>
    <property type="match status" value="1"/>
</dbReference>
<feature type="domain" description="Aminotransferase class I/classII large" evidence="4">
    <location>
        <begin position="3"/>
        <end position="331"/>
    </location>
</feature>
<dbReference type="Proteomes" id="UP000589520">
    <property type="component" value="Unassembled WGS sequence"/>
</dbReference>
<evidence type="ECO:0000313" key="5">
    <source>
        <dbReference type="EMBL" id="NYF80036.1"/>
    </source>
</evidence>
<comment type="cofactor">
    <cofactor evidence="1 3">
        <name>pyridoxal 5'-phosphate</name>
        <dbReference type="ChEBI" id="CHEBI:597326"/>
    </cofactor>
</comment>
<dbReference type="InterPro" id="IPR015422">
    <property type="entry name" value="PyrdxlP-dep_Trfase_small"/>
</dbReference>
<dbReference type="Gene3D" id="3.40.640.10">
    <property type="entry name" value="Type I PLP-dependent aspartate aminotransferase-like (Major domain)"/>
    <property type="match status" value="1"/>
</dbReference>
<proteinExistence type="inferred from homology"/>
<dbReference type="GO" id="GO:0008483">
    <property type="term" value="F:transaminase activity"/>
    <property type="evidence" value="ECO:0007669"/>
    <property type="project" value="UniProtKB-KW"/>
</dbReference>
<dbReference type="GO" id="GO:0016829">
    <property type="term" value="F:lyase activity"/>
    <property type="evidence" value="ECO:0007669"/>
    <property type="project" value="UniProtKB-KW"/>
</dbReference>
<evidence type="ECO:0000256" key="1">
    <source>
        <dbReference type="ARBA" id="ARBA00001933"/>
    </source>
</evidence>
<dbReference type="InterPro" id="IPR015424">
    <property type="entry name" value="PyrdxlP-dep_Trfase"/>
</dbReference>
<dbReference type="EC" id="2.6.1.-" evidence="3"/>
<keyword evidence="6" id="KW-1185">Reference proteome</keyword>
<organism evidence="5 6">
    <name type="scientific">Granulicella arctica</name>
    <dbReference type="NCBI Taxonomy" id="940613"/>
    <lineage>
        <taxon>Bacteria</taxon>
        <taxon>Pseudomonadati</taxon>
        <taxon>Acidobacteriota</taxon>
        <taxon>Terriglobia</taxon>
        <taxon>Terriglobales</taxon>
        <taxon>Acidobacteriaceae</taxon>
        <taxon>Granulicella</taxon>
    </lineage>
</organism>
<dbReference type="RefSeq" id="WP_179491113.1">
    <property type="nucleotide sequence ID" value="NZ_JACCCW010000002.1"/>
</dbReference>
<evidence type="ECO:0000256" key="2">
    <source>
        <dbReference type="ARBA" id="ARBA00022898"/>
    </source>
</evidence>
<dbReference type="AlphaFoldDB" id="A0A7Y9TGL6"/>
<gene>
    <name evidence="5" type="ORF">HDF17_002356</name>
</gene>
<dbReference type="SUPFAM" id="SSF53383">
    <property type="entry name" value="PLP-dependent transferases"/>
    <property type="match status" value="1"/>
</dbReference>
<keyword evidence="3" id="KW-0032">Aminotransferase</keyword>
<dbReference type="InterPro" id="IPR004838">
    <property type="entry name" value="NHTrfase_class1_PyrdxlP-BS"/>
</dbReference>
<evidence type="ECO:0000256" key="3">
    <source>
        <dbReference type="RuleBase" id="RU000481"/>
    </source>
</evidence>
<comment type="similarity">
    <text evidence="3">Belongs to the class-I pyridoxal-phosphate-dependent aminotransferase family.</text>
</comment>
<accession>A0A7Y9TGL6</accession>
<dbReference type="Gene3D" id="3.90.1150.10">
    <property type="entry name" value="Aspartate Aminotransferase, domain 1"/>
    <property type="match status" value="1"/>
</dbReference>
<dbReference type="InterPro" id="IPR015421">
    <property type="entry name" value="PyrdxlP-dep_Trfase_major"/>
</dbReference>
<evidence type="ECO:0000313" key="6">
    <source>
        <dbReference type="Proteomes" id="UP000589520"/>
    </source>
</evidence>
<keyword evidence="5" id="KW-0456">Lyase</keyword>
<evidence type="ECO:0000259" key="4">
    <source>
        <dbReference type="Pfam" id="PF00155"/>
    </source>
</evidence>
<name>A0A7Y9TGL6_9BACT</name>
<dbReference type="InterPro" id="IPR004839">
    <property type="entry name" value="Aminotransferase_I/II_large"/>
</dbReference>